<feature type="transmembrane region" description="Helical" evidence="5">
    <location>
        <begin position="443"/>
        <end position="464"/>
    </location>
</feature>
<organism evidence="7 8">
    <name type="scientific">Hymenochirus boettgeri</name>
    <name type="common">Congo dwarf clawed frog</name>
    <dbReference type="NCBI Taxonomy" id="247094"/>
    <lineage>
        <taxon>Eukaryota</taxon>
        <taxon>Metazoa</taxon>
        <taxon>Chordata</taxon>
        <taxon>Craniata</taxon>
        <taxon>Vertebrata</taxon>
        <taxon>Euteleostomi</taxon>
        <taxon>Amphibia</taxon>
        <taxon>Batrachia</taxon>
        <taxon>Anura</taxon>
        <taxon>Pipoidea</taxon>
        <taxon>Pipidae</taxon>
        <taxon>Pipinae</taxon>
        <taxon>Hymenochirus</taxon>
    </lineage>
</organism>
<feature type="transmembrane region" description="Helical" evidence="5">
    <location>
        <begin position="201"/>
        <end position="223"/>
    </location>
</feature>
<keyword evidence="3 5" id="KW-1133">Transmembrane helix</keyword>
<protein>
    <recommendedName>
        <fullName evidence="6">Major facilitator superfamily (MFS) profile domain-containing protein</fullName>
    </recommendedName>
</protein>
<feature type="transmembrane region" description="Helical" evidence="5">
    <location>
        <begin position="229"/>
        <end position="248"/>
    </location>
</feature>
<feature type="transmembrane region" description="Helical" evidence="5">
    <location>
        <begin position="324"/>
        <end position="342"/>
    </location>
</feature>
<evidence type="ECO:0000313" key="7">
    <source>
        <dbReference type="EMBL" id="KAG8438088.1"/>
    </source>
</evidence>
<evidence type="ECO:0000256" key="2">
    <source>
        <dbReference type="ARBA" id="ARBA00022692"/>
    </source>
</evidence>
<dbReference type="InterPro" id="IPR036259">
    <property type="entry name" value="MFS_trans_sf"/>
</dbReference>
<evidence type="ECO:0000313" key="8">
    <source>
        <dbReference type="Proteomes" id="UP000812440"/>
    </source>
</evidence>
<keyword evidence="4 5" id="KW-0472">Membrane</keyword>
<comment type="subcellular location">
    <subcellularLocation>
        <location evidence="1">Membrane</location>
        <topology evidence="1">Multi-pass membrane protein</topology>
    </subcellularLocation>
</comment>
<dbReference type="FunFam" id="1.20.1250.20:FF:000023">
    <property type="entry name" value="Solute carrier family 22 member 6"/>
    <property type="match status" value="1"/>
</dbReference>
<dbReference type="PROSITE" id="PS50850">
    <property type="entry name" value="MFS"/>
    <property type="match status" value="1"/>
</dbReference>
<feature type="transmembrane region" description="Helical" evidence="5">
    <location>
        <begin position="354"/>
        <end position="378"/>
    </location>
</feature>
<evidence type="ECO:0000259" key="6">
    <source>
        <dbReference type="PROSITE" id="PS50850"/>
    </source>
</evidence>
<keyword evidence="2 5" id="KW-0812">Transmembrane</keyword>
<dbReference type="SUPFAM" id="SSF103473">
    <property type="entry name" value="MFS general substrate transporter"/>
    <property type="match status" value="1"/>
</dbReference>
<dbReference type="GO" id="GO:0016020">
    <property type="term" value="C:membrane"/>
    <property type="evidence" value="ECO:0007669"/>
    <property type="project" value="UniProtKB-SubCell"/>
</dbReference>
<feature type="domain" description="Major facilitator superfamily (MFS) profile" evidence="6">
    <location>
        <begin position="27"/>
        <end position="495"/>
    </location>
</feature>
<evidence type="ECO:0000256" key="3">
    <source>
        <dbReference type="ARBA" id="ARBA00022989"/>
    </source>
</evidence>
<gene>
    <name evidence="7" type="ORF">GDO86_008684</name>
</gene>
<evidence type="ECO:0000256" key="1">
    <source>
        <dbReference type="ARBA" id="ARBA00004141"/>
    </source>
</evidence>
<evidence type="ECO:0000256" key="4">
    <source>
        <dbReference type="ARBA" id="ARBA00023136"/>
    </source>
</evidence>
<feature type="transmembrane region" description="Helical" evidence="5">
    <location>
        <begin position="470"/>
        <end position="490"/>
    </location>
</feature>
<accession>A0A8T2J3Y8</accession>
<dbReference type="OrthoDB" id="2544694at2759"/>
<keyword evidence="8" id="KW-1185">Reference proteome</keyword>
<reference evidence="7" key="1">
    <citation type="thesis" date="2020" institute="ProQuest LLC" country="789 East Eisenhower Parkway, Ann Arbor, MI, USA">
        <title>Comparative Genomics and Chromosome Evolution.</title>
        <authorList>
            <person name="Mudd A.B."/>
        </authorList>
    </citation>
    <scope>NUCLEOTIDE SEQUENCE</scope>
    <source>
        <strain evidence="7">Female2</strain>
        <tissue evidence="7">Blood</tissue>
    </source>
</reference>
<dbReference type="Gene3D" id="1.20.1250.20">
    <property type="entry name" value="MFS general substrate transporter like domains"/>
    <property type="match status" value="1"/>
</dbReference>
<feature type="transmembrane region" description="Helical" evidence="5">
    <location>
        <begin position="407"/>
        <end position="431"/>
    </location>
</feature>
<proteinExistence type="predicted"/>
<dbReference type="AlphaFoldDB" id="A0A8T2J3Y8"/>
<dbReference type="Proteomes" id="UP000812440">
    <property type="component" value="Chromosome 4"/>
</dbReference>
<feature type="transmembrane region" description="Helical" evidence="5">
    <location>
        <begin position="385"/>
        <end position="401"/>
    </location>
</feature>
<dbReference type="GO" id="GO:0022857">
    <property type="term" value="F:transmembrane transporter activity"/>
    <property type="evidence" value="ECO:0007669"/>
    <property type="project" value="InterPro"/>
</dbReference>
<feature type="transmembrane region" description="Helical" evidence="5">
    <location>
        <begin position="143"/>
        <end position="161"/>
    </location>
</feature>
<evidence type="ECO:0000256" key="5">
    <source>
        <dbReference type="SAM" id="Phobius"/>
    </source>
</evidence>
<sequence>MAFSELLEKVGSMGLFQILTVVFLSIPVLFIYGHNLVQNFSAGVPGYHCRINDSDEFDPVVHRLGQEICRRVAINNTEVIVMEPCKAGWAYDRSIFSSTIVTEWDLVCGLESLKELAQSLFMAGVLLGALIFGRLSDRYGRRAILLCSLFIIGVMGTGAAFSPNFSTYCCFRLLSGVGLSGLLLNYFCLSIELVPPKSRTLVVAVQGYCSTTGQVLLAGFAYALRDWRWVQLAISLPFFIFFLYSWWLPESLRWLMVNNKPERALRNLQRVAKLNGRKEEGQKISLEMLQCEVQVEQLNKSNNPKVVPSSSLLDLFRTPGMRRISCCLLCINFSINMAYFGLSMDLPVFSYGPYVVQVIFGAIDLIAKFTCTIALSFLGRRSVQSGSLLCAGLLLLMTLAVPKDIPLLRIVLVVLGKGCLSASSLCSYLYGGELFPTVVRQSGMGLTTMMARLGGIVSPVVLMARNSYPFLPLLLFGLVSVASGIAALFLPELHNATLPDTIQEVEDRARGKVTPKERREEIVISFINSTRL</sequence>
<dbReference type="PANTHER" id="PTHR24064">
    <property type="entry name" value="SOLUTE CARRIER FAMILY 22 MEMBER"/>
    <property type="match status" value="1"/>
</dbReference>
<dbReference type="EMBL" id="JAACNH010000007">
    <property type="protein sequence ID" value="KAG8438088.1"/>
    <property type="molecule type" value="Genomic_DNA"/>
</dbReference>
<name>A0A8T2J3Y8_9PIPI</name>
<dbReference type="InterPro" id="IPR020846">
    <property type="entry name" value="MFS_dom"/>
</dbReference>
<feature type="transmembrane region" description="Helical" evidence="5">
    <location>
        <begin position="12"/>
        <end position="32"/>
    </location>
</feature>
<dbReference type="InterPro" id="IPR011701">
    <property type="entry name" value="MFS"/>
</dbReference>
<feature type="transmembrane region" description="Helical" evidence="5">
    <location>
        <begin position="173"/>
        <end position="194"/>
    </location>
</feature>
<dbReference type="Pfam" id="PF07690">
    <property type="entry name" value="MFS_1"/>
    <property type="match status" value="1"/>
</dbReference>
<comment type="caution">
    <text evidence="7">The sequence shown here is derived from an EMBL/GenBank/DDBJ whole genome shotgun (WGS) entry which is preliminary data.</text>
</comment>